<dbReference type="RefSeq" id="WP_166188767.1">
    <property type="nucleotide sequence ID" value="NZ_CP049811.1"/>
</dbReference>
<organism evidence="6 7">
    <name type="scientific">Pontivivens nitratireducens</name>
    <dbReference type="NCBI Taxonomy" id="2758038"/>
    <lineage>
        <taxon>Bacteria</taxon>
        <taxon>Pseudomonadati</taxon>
        <taxon>Pseudomonadota</taxon>
        <taxon>Alphaproteobacteria</taxon>
        <taxon>Rhodobacterales</taxon>
        <taxon>Paracoccaceae</taxon>
        <taxon>Pontivivens</taxon>
    </lineage>
</organism>
<keyword evidence="3" id="KW-0560">Oxidoreductase</keyword>
<keyword evidence="7" id="KW-1185">Reference proteome</keyword>
<sequence>MTIGIPRLLKTCVSLAAIALVGAGVANANENVLTLSADPANNVMPNITYSGQNYSLLDQVTLDNVDDLQVEWTFQLGVSDEAQAPPLVVGDTMYVVTPKPNRVYALDINEQGAIKWEFRADDSNLDTIVPVACCGAQTRGANYAEGKIFFQSLDGHIYALDAETGELEWDVQNTDIDNAESMVGNGLIVDNLYITGMAGGEYGVRGYITAYDIDTGEKAWRFYSMGPNAEVGIGDRFSPFYDFDKIEDPAEASWMEDSWKNGGGSVWGYFTYDPDAKLFYYATSNCSPWNPDYRRPWGEIDIDETGTVQSYRNNYCASMLARDATTGELIWAYNLSPQDAWDLDEPSAPVLADINIDGADRKTIIRAARNGYFYVWDRLTGEILNDPWPFVYQNIFEGVDTETGSPRYNRDVLMFTDAEDRLKYTDANALTEEQIALLEEEAELYPDEPVDGPSGTEAVVCPTIAARNWENDAYSPQTGLLYTSVQFGCRSMRVVEGQYAYPATESYTLFEWAGEKFWRDREGNETDVKNQLQANDPVTGETVWSIDYVQPTQDPIMATAGGLLFVGGDDKGVFRAINAQNGEVVWEFRTGTQSSASPVTFLGPDGKQRIAFVASARPNMMAVAADAEPDSVNRYQREGSTLYVFKLAD</sequence>
<evidence type="ECO:0000313" key="7">
    <source>
        <dbReference type="Proteomes" id="UP000500791"/>
    </source>
</evidence>
<feature type="domain" description="Pyrrolo-quinoline quinone repeat" evidence="5">
    <location>
        <begin position="48"/>
        <end position="502"/>
    </location>
</feature>
<gene>
    <name evidence="6" type="ORF">G8E03_03635</name>
</gene>
<accession>A0A6G7VIQ6</accession>
<feature type="domain" description="Pyrrolo-quinoline quinone repeat" evidence="5">
    <location>
        <begin position="515"/>
        <end position="609"/>
    </location>
</feature>
<dbReference type="KEGG" id="mon:G8E03_03635"/>
<dbReference type="InterPro" id="IPR002372">
    <property type="entry name" value="PQQ_rpt_dom"/>
</dbReference>
<evidence type="ECO:0000256" key="3">
    <source>
        <dbReference type="ARBA" id="ARBA00023002"/>
    </source>
</evidence>
<evidence type="ECO:0000256" key="4">
    <source>
        <dbReference type="SAM" id="SignalP"/>
    </source>
</evidence>
<comment type="cofactor">
    <cofactor evidence="1">
        <name>pyrroloquinoline quinone</name>
        <dbReference type="ChEBI" id="CHEBI:58442"/>
    </cofactor>
</comment>
<comment type="similarity">
    <text evidence="2">Belongs to the bacterial PQQ dehydrogenase family.</text>
</comment>
<proteinExistence type="inferred from homology"/>
<dbReference type="EMBL" id="CP049811">
    <property type="protein sequence ID" value="QIK39929.1"/>
    <property type="molecule type" value="Genomic_DNA"/>
</dbReference>
<dbReference type="SUPFAM" id="SSF50998">
    <property type="entry name" value="Quinoprotein alcohol dehydrogenase-like"/>
    <property type="match status" value="1"/>
</dbReference>
<protein>
    <submittedName>
        <fullName evidence="6">PQQ-binding-like beta-propeller repeat protein</fullName>
    </submittedName>
</protein>
<dbReference type="Gene3D" id="2.140.10.10">
    <property type="entry name" value="Quinoprotein alcohol dehydrogenase-like superfamily"/>
    <property type="match status" value="1"/>
</dbReference>
<evidence type="ECO:0000256" key="1">
    <source>
        <dbReference type="ARBA" id="ARBA00001931"/>
    </source>
</evidence>
<name>A0A6G7VIQ6_9RHOB</name>
<evidence type="ECO:0000313" key="6">
    <source>
        <dbReference type="EMBL" id="QIK39929.1"/>
    </source>
</evidence>
<dbReference type="InterPro" id="IPR011047">
    <property type="entry name" value="Quinoprotein_ADH-like_sf"/>
</dbReference>
<keyword evidence="4" id="KW-0732">Signal</keyword>
<dbReference type="AlphaFoldDB" id="A0A6G7VIQ6"/>
<dbReference type="PANTHER" id="PTHR32303">
    <property type="entry name" value="QUINOPROTEIN ALCOHOL DEHYDROGENASE (CYTOCHROME C)"/>
    <property type="match status" value="1"/>
</dbReference>
<dbReference type="GO" id="GO:0016491">
    <property type="term" value="F:oxidoreductase activity"/>
    <property type="evidence" value="ECO:0007669"/>
    <property type="project" value="UniProtKB-KW"/>
</dbReference>
<feature type="signal peptide" evidence="4">
    <location>
        <begin position="1"/>
        <end position="28"/>
    </location>
</feature>
<evidence type="ECO:0000256" key="2">
    <source>
        <dbReference type="ARBA" id="ARBA00008156"/>
    </source>
</evidence>
<reference evidence="6 7" key="1">
    <citation type="submission" date="2020-03" db="EMBL/GenBank/DDBJ databases">
        <title>Complete genome sequence of Monaibacterium sp. ALG8 with diverse plasmids.</title>
        <authorList>
            <person name="Sun C."/>
        </authorList>
    </citation>
    <scope>NUCLEOTIDE SEQUENCE [LARGE SCALE GENOMIC DNA]</scope>
    <source>
        <strain evidence="6 7">ALG8</strain>
    </source>
</reference>
<dbReference type="SMART" id="SM00564">
    <property type="entry name" value="PQQ"/>
    <property type="match status" value="4"/>
</dbReference>
<feature type="chain" id="PRO_5026080432" evidence="4">
    <location>
        <begin position="29"/>
        <end position="649"/>
    </location>
</feature>
<evidence type="ECO:0000259" key="5">
    <source>
        <dbReference type="Pfam" id="PF01011"/>
    </source>
</evidence>
<dbReference type="Pfam" id="PF01011">
    <property type="entry name" value="PQQ"/>
    <property type="match status" value="2"/>
</dbReference>
<dbReference type="InterPro" id="IPR018391">
    <property type="entry name" value="PQQ_b-propeller_rpt"/>
</dbReference>
<dbReference type="Proteomes" id="UP000500791">
    <property type="component" value="Chromosome"/>
</dbReference>